<gene>
    <name evidence="6" type="ORF">LO55_4944</name>
</gene>
<dbReference type="Gene3D" id="1.10.287.470">
    <property type="entry name" value="Helix hairpin bin"/>
    <property type="match status" value="1"/>
</dbReference>
<evidence type="ECO:0000256" key="2">
    <source>
        <dbReference type="SAM" id="Coils"/>
    </source>
</evidence>
<feature type="chain" id="PRO_5010185934" evidence="3">
    <location>
        <begin position="20"/>
        <end position="383"/>
    </location>
</feature>
<dbReference type="InterPro" id="IPR058647">
    <property type="entry name" value="BSH_CzcB-like"/>
</dbReference>
<proteinExistence type="inferred from homology"/>
<accession>A0A1S2N2Z0</accession>
<dbReference type="NCBIfam" id="TIGR01730">
    <property type="entry name" value="RND_mfp"/>
    <property type="match status" value="1"/>
</dbReference>
<dbReference type="Proteomes" id="UP000180246">
    <property type="component" value="Unassembled WGS sequence"/>
</dbReference>
<evidence type="ECO:0000256" key="1">
    <source>
        <dbReference type="ARBA" id="ARBA00009477"/>
    </source>
</evidence>
<dbReference type="InterPro" id="IPR058792">
    <property type="entry name" value="Beta-barrel_RND_2"/>
</dbReference>
<evidence type="ECO:0000259" key="5">
    <source>
        <dbReference type="Pfam" id="PF25973"/>
    </source>
</evidence>
<sequence>MLRKTLLVLAIASSLVACGKDSATAPGQAKDNKPTQLTVAPEDVLTIQSDAISSGPVITGSIQPERKADLRAEVSAIVLQVLKENGEPVKRGDVLVRLDETSIRDSLMSAEDAQRAASLALEQANRQLERLKTLSASGMTSAKALDDAEMARNNAMSELSGARSRVATARQQLARTTVRAPFDGIVSERKVSNGDTATIGKELVKVIDPTSMRFEGAVSADSVSTVKVGQKVNFRVNGYGEQQFAGIVRRIDPAANPVTRQVEVLVGFADKAQPRVAGLYAEGRVDASATDALMLPESALVRVGDNSHTWRIKDKTLSKVNLVVGARDPRTGNFEVKQGLAAGDVVLRAPTSNLKDGQKVDMPAARVASAAGSAAGAAPVQGK</sequence>
<keyword evidence="3" id="KW-0732">Signal</keyword>
<feature type="coiled-coil region" evidence="2">
    <location>
        <begin position="107"/>
        <end position="165"/>
    </location>
</feature>
<dbReference type="Gene3D" id="2.40.30.170">
    <property type="match status" value="1"/>
</dbReference>
<evidence type="ECO:0000256" key="3">
    <source>
        <dbReference type="SAM" id="SignalP"/>
    </source>
</evidence>
<evidence type="ECO:0000259" key="4">
    <source>
        <dbReference type="Pfam" id="PF25954"/>
    </source>
</evidence>
<dbReference type="PANTHER" id="PTHR30469">
    <property type="entry name" value="MULTIDRUG RESISTANCE PROTEIN MDTA"/>
    <property type="match status" value="1"/>
</dbReference>
<dbReference type="Gene3D" id="2.40.420.20">
    <property type="match status" value="1"/>
</dbReference>
<evidence type="ECO:0000313" key="6">
    <source>
        <dbReference type="EMBL" id="OIJ39469.1"/>
    </source>
</evidence>
<evidence type="ECO:0000313" key="7">
    <source>
        <dbReference type="Proteomes" id="UP000180246"/>
    </source>
</evidence>
<dbReference type="GO" id="GO:0015562">
    <property type="term" value="F:efflux transmembrane transporter activity"/>
    <property type="evidence" value="ECO:0007669"/>
    <property type="project" value="TreeGrafter"/>
</dbReference>
<comment type="similarity">
    <text evidence="1">Belongs to the membrane fusion protein (MFP) (TC 8.A.1) family.</text>
</comment>
<feature type="signal peptide" evidence="3">
    <location>
        <begin position="1"/>
        <end position="19"/>
    </location>
</feature>
<dbReference type="EMBL" id="JRYB01000001">
    <property type="protein sequence ID" value="OIJ39469.1"/>
    <property type="molecule type" value="Genomic_DNA"/>
</dbReference>
<protein>
    <submittedName>
        <fullName evidence="6">Efflux transporter, RND family, MFP subunit</fullName>
    </submittedName>
</protein>
<dbReference type="RefSeq" id="WP_071363448.1">
    <property type="nucleotide sequence ID" value="NZ_CAUQYF010000115.1"/>
</dbReference>
<dbReference type="InterPro" id="IPR006143">
    <property type="entry name" value="RND_pump_MFP"/>
</dbReference>
<feature type="domain" description="CusB-like beta-barrel" evidence="4">
    <location>
        <begin position="218"/>
        <end position="287"/>
    </location>
</feature>
<dbReference type="SUPFAM" id="SSF111369">
    <property type="entry name" value="HlyD-like secretion proteins"/>
    <property type="match status" value="1"/>
</dbReference>
<name>A0A1S2N2Z0_9BURK</name>
<dbReference type="PROSITE" id="PS51257">
    <property type="entry name" value="PROKAR_LIPOPROTEIN"/>
    <property type="match status" value="1"/>
</dbReference>
<dbReference type="Gene3D" id="2.40.50.100">
    <property type="match status" value="1"/>
</dbReference>
<feature type="domain" description="CzcB-like barrel-sandwich hybrid" evidence="5">
    <location>
        <begin position="68"/>
        <end position="207"/>
    </location>
</feature>
<dbReference type="PANTHER" id="PTHR30469:SF15">
    <property type="entry name" value="HLYD FAMILY OF SECRETION PROTEINS"/>
    <property type="match status" value="1"/>
</dbReference>
<dbReference type="Pfam" id="PF25973">
    <property type="entry name" value="BSH_CzcB"/>
    <property type="match status" value="1"/>
</dbReference>
<reference evidence="6 7" key="1">
    <citation type="submission" date="2014-10" db="EMBL/GenBank/DDBJ databases">
        <authorList>
            <person name="Seo M.-J."/>
            <person name="Seok Y.J."/>
            <person name="Cha I.-T."/>
        </authorList>
    </citation>
    <scope>NUCLEOTIDE SEQUENCE [LARGE SCALE GENOMIC DNA]</scope>
    <source>
        <strain evidence="6 7">NEU</strain>
    </source>
</reference>
<dbReference type="Pfam" id="PF25954">
    <property type="entry name" value="Beta-barrel_RND_2"/>
    <property type="match status" value="1"/>
</dbReference>
<comment type="caution">
    <text evidence="6">The sequence shown here is derived from an EMBL/GenBank/DDBJ whole genome shotgun (WGS) entry which is preliminary data.</text>
</comment>
<organism evidence="6 7">
    <name type="scientific">Massilia timonae</name>
    <dbReference type="NCBI Taxonomy" id="47229"/>
    <lineage>
        <taxon>Bacteria</taxon>
        <taxon>Pseudomonadati</taxon>
        <taxon>Pseudomonadota</taxon>
        <taxon>Betaproteobacteria</taxon>
        <taxon>Burkholderiales</taxon>
        <taxon>Oxalobacteraceae</taxon>
        <taxon>Telluria group</taxon>
        <taxon>Massilia</taxon>
    </lineage>
</organism>
<dbReference type="AlphaFoldDB" id="A0A1S2N2Z0"/>
<dbReference type="GO" id="GO:1990281">
    <property type="term" value="C:efflux pump complex"/>
    <property type="evidence" value="ECO:0007669"/>
    <property type="project" value="TreeGrafter"/>
</dbReference>
<keyword evidence="2" id="KW-0175">Coiled coil</keyword>